<keyword evidence="7" id="KW-1185">Reference proteome</keyword>
<keyword evidence="5" id="KW-0166">Nematocyst</keyword>
<dbReference type="SUPFAM" id="SSF63724">
    <property type="entry name" value="Cytolysin/lectin"/>
    <property type="match status" value="1"/>
</dbReference>
<organism evidence="6 7">
    <name type="scientific">Perca fluviatilis</name>
    <name type="common">European perch</name>
    <dbReference type="NCBI Taxonomy" id="8168"/>
    <lineage>
        <taxon>Eukaryota</taxon>
        <taxon>Metazoa</taxon>
        <taxon>Chordata</taxon>
        <taxon>Craniata</taxon>
        <taxon>Vertebrata</taxon>
        <taxon>Euteleostomi</taxon>
        <taxon>Actinopterygii</taxon>
        <taxon>Neopterygii</taxon>
        <taxon>Teleostei</taxon>
        <taxon>Neoteleostei</taxon>
        <taxon>Acanthomorphata</taxon>
        <taxon>Eupercaria</taxon>
        <taxon>Perciformes</taxon>
        <taxon>Percoidei</taxon>
        <taxon>Percidae</taxon>
        <taxon>Percinae</taxon>
        <taxon>Perca</taxon>
    </lineage>
</organism>
<keyword evidence="4" id="KW-0472">Membrane</keyword>
<sequence>MGNRQCYITVINYSSLSTLDSPCQYTATGGCTQTTPQLIGAQSSGSELFTKTPFTAQGSVGVMTYDLQHSPYKIAVMFSVPFDYNLYSNMYAVGIFDKSQECNYDLYYQMYYGPLTTFVRGEAKGPSLTYKRDHVTVMATMTDFSEAVINVGVKDN</sequence>
<dbReference type="PANTHER" id="PTHR40388">
    <property type="entry name" value="BRYOPORIN"/>
    <property type="match status" value="1"/>
</dbReference>
<evidence type="ECO:0000313" key="6">
    <source>
        <dbReference type="EMBL" id="KAF1380100.1"/>
    </source>
</evidence>
<dbReference type="InterPro" id="IPR050677">
    <property type="entry name" value="Actinoporin_PFT"/>
</dbReference>
<dbReference type="GO" id="GO:0051715">
    <property type="term" value="P:cytolysis in another organism"/>
    <property type="evidence" value="ECO:0007669"/>
    <property type="project" value="InterPro"/>
</dbReference>
<evidence type="ECO:0000256" key="5">
    <source>
        <dbReference type="ARBA" id="ARBA00023331"/>
    </source>
</evidence>
<dbReference type="InterPro" id="IPR015926">
    <property type="entry name" value="Cytolysin/lectin"/>
</dbReference>
<evidence type="ECO:0000313" key="7">
    <source>
        <dbReference type="Proteomes" id="UP000465112"/>
    </source>
</evidence>
<dbReference type="GO" id="GO:0044218">
    <property type="term" value="C:other organism cell membrane"/>
    <property type="evidence" value="ECO:0007669"/>
    <property type="project" value="UniProtKB-KW"/>
</dbReference>
<dbReference type="GO" id="GO:0015267">
    <property type="term" value="F:channel activity"/>
    <property type="evidence" value="ECO:0007669"/>
    <property type="project" value="InterPro"/>
</dbReference>
<reference evidence="6 7" key="1">
    <citation type="submission" date="2019-06" db="EMBL/GenBank/DDBJ databases">
        <title>A chromosome-scale genome assembly of the European perch, Perca fluviatilis.</title>
        <authorList>
            <person name="Roques C."/>
            <person name="Zahm M."/>
            <person name="Cabau C."/>
            <person name="Klopp C."/>
            <person name="Bouchez O."/>
            <person name="Donnadieu C."/>
            <person name="Kuhl H."/>
            <person name="Gislard M."/>
            <person name="Guendouz S."/>
            <person name="Journot L."/>
            <person name="Haffray P."/>
            <person name="Bestin A."/>
            <person name="Morvezen R."/>
            <person name="Feron R."/>
            <person name="Wen M."/>
            <person name="Jouanno E."/>
            <person name="Herpin A."/>
            <person name="Schartl M."/>
            <person name="Postlethwait J."/>
            <person name="Schaerlinger B."/>
            <person name="Chardard D."/>
            <person name="Lecocq T."/>
            <person name="Poncet C."/>
            <person name="Jaffrelo L."/>
            <person name="Lampietro C."/>
            <person name="Guiguen Y."/>
        </authorList>
    </citation>
    <scope>NUCLEOTIDE SEQUENCE [LARGE SCALE GENOMIC DNA]</scope>
    <source>
        <tissue evidence="6">Blood</tissue>
    </source>
</reference>
<accession>A0A6A5EGZ0</accession>
<dbReference type="InterPro" id="IPR009104">
    <property type="entry name" value="Anemon_actinoporin-like"/>
</dbReference>
<dbReference type="GO" id="GO:0006812">
    <property type="term" value="P:monoatomic cation transport"/>
    <property type="evidence" value="ECO:0007669"/>
    <property type="project" value="InterPro"/>
</dbReference>
<dbReference type="GO" id="GO:0046930">
    <property type="term" value="C:pore complex"/>
    <property type="evidence" value="ECO:0007669"/>
    <property type="project" value="InterPro"/>
</dbReference>
<dbReference type="GO" id="GO:0046931">
    <property type="term" value="P:pore complex assembly"/>
    <property type="evidence" value="ECO:0007669"/>
    <property type="project" value="InterPro"/>
</dbReference>
<protein>
    <submittedName>
        <fullName evidence="6">Uncharacterized protein</fullName>
    </submittedName>
</protein>
<dbReference type="Gene3D" id="2.60.270.20">
    <property type="entry name" value="Cytolysin/lectin"/>
    <property type="match status" value="1"/>
</dbReference>
<dbReference type="Proteomes" id="UP000465112">
    <property type="component" value="Chromosome 15"/>
</dbReference>
<gene>
    <name evidence="6" type="ORF">PFLUV_G00182980</name>
</gene>
<dbReference type="EMBL" id="VHII01000015">
    <property type="protein sequence ID" value="KAF1380100.1"/>
    <property type="molecule type" value="Genomic_DNA"/>
</dbReference>
<keyword evidence="4" id="KW-1053">Target membrane</keyword>
<comment type="subcellular location">
    <subcellularLocation>
        <location evidence="2">Nematocyst</location>
    </subcellularLocation>
    <subcellularLocation>
        <location evidence="1">Target cell membrane</location>
    </subcellularLocation>
</comment>
<evidence type="ECO:0000256" key="4">
    <source>
        <dbReference type="ARBA" id="ARBA00023298"/>
    </source>
</evidence>
<evidence type="ECO:0000256" key="3">
    <source>
        <dbReference type="ARBA" id="ARBA00022537"/>
    </source>
</evidence>
<dbReference type="GO" id="GO:0042151">
    <property type="term" value="C:nematocyst"/>
    <property type="evidence" value="ECO:0007669"/>
    <property type="project" value="UniProtKB-SubCell"/>
</dbReference>
<dbReference type="Pfam" id="PF06369">
    <property type="entry name" value="Anemone_cytotox"/>
    <property type="match status" value="1"/>
</dbReference>
<dbReference type="PROSITE" id="PS51257">
    <property type="entry name" value="PROKAR_LIPOPROTEIN"/>
    <property type="match status" value="1"/>
</dbReference>
<comment type="caution">
    <text evidence="6">The sequence shown here is derived from an EMBL/GenBank/DDBJ whole genome shotgun (WGS) entry which is preliminary data.</text>
</comment>
<name>A0A6A5EGZ0_PERFL</name>
<proteinExistence type="predicted"/>
<keyword evidence="3" id="KW-1052">Target cell membrane</keyword>
<evidence type="ECO:0000256" key="2">
    <source>
        <dbReference type="ARBA" id="ARBA00004532"/>
    </source>
</evidence>
<dbReference type="PANTHER" id="PTHR40388:SF2">
    <property type="entry name" value="ACTINOPORIN-LIKE PROTEIN"/>
    <property type="match status" value="1"/>
</dbReference>
<evidence type="ECO:0000256" key="1">
    <source>
        <dbReference type="ARBA" id="ARBA00004175"/>
    </source>
</evidence>
<dbReference type="AlphaFoldDB" id="A0A6A5EGZ0"/>